<name>A0ABU7ZEC1_9PAST</name>
<organism evidence="1 2">
    <name type="scientific">Mannheimia indoligenes</name>
    <dbReference type="NCBI Taxonomy" id="3103145"/>
    <lineage>
        <taxon>Bacteria</taxon>
        <taxon>Pseudomonadati</taxon>
        <taxon>Pseudomonadota</taxon>
        <taxon>Gammaproteobacteria</taxon>
        <taxon>Pasteurellales</taxon>
        <taxon>Pasteurellaceae</taxon>
        <taxon>Mannheimia</taxon>
    </lineage>
</organism>
<comment type="caution">
    <text evidence="1">The sequence shown here is derived from an EMBL/GenBank/DDBJ whole genome shotgun (WGS) entry which is preliminary data.</text>
</comment>
<evidence type="ECO:0000313" key="1">
    <source>
        <dbReference type="EMBL" id="MEG9475583.1"/>
    </source>
</evidence>
<dbReference type="Proteomes" id="UP001432017">
    <property type="component" value="Unassembled WGS sequence"/>
</dbReference>
<reference evidence="1" key="1">
    <citation type="submission" date="2023-12" db="EMBL/GenBank/DDBJ databases">
        <title>Mannheima indologenes sp. nov. proposed for Clade V organisms of Mannheimia.</title>
        <authorList>
            <person name="Christensen H."/>
        </authorList>
    </citation>
    <scope>NUCLEOTIDE SEQUENCE</scope>
    <source>
        <strain evidence="1">M14.4</strain>
    </source>
</reference>
<proteinExistence type="predicted"/>
<gene>
    <name evidence="1" type="ORF">V6W77_04770</name>
</gene>
<dbReference type="RefSeq" id="WP_334253945.1">
    <property type="nucleotide sequence ID" value="NZ_JBAJJM010000006.1"/>
</dbReference>
<keyword evidence="2" id="KW-1185">Reference proteome</keyword>
<protein>
    <submittedName>
        <fullName evidence="1">Uncharacterized protein</fullName>
    </submittedName>
</protein>
<accession>A0ABU7ZEC1</accession>
<dbReference type="EMBL" id="JBAJJM010000006">
    <property type="protein sequence ID" value="MEG9475583.1"/>
    <property type="molecule type" value="Genomic_DNA"/>
</dbReference>
<evidence type="ECO:0000313" key="2">
    <source>
        <dbReference type="Proteomes" id="UP001432017"/>
    </source>
</evidence>
<sequence>MQTIFILCESKHPNKHIQAALDYAVQNGWEILKSGKSAHSYCRLRCVLGHSEHQMSVWSTPRSPENHAKQIIRKVHECGEKQ</sequence>